<protein>
    <recommendedName>
        <fullName evidence="10">Ribosomal RNA small subunit methyltransferase E</fullName>
        <ecNumber evidence="10">2.1.1.193</ecNumber>
    </recommendedName>
</protein>
<dbReference type="SUPFAM" id="SSF88697">
    <property type="entry name" value="PUA domain-like"/>
    <property type="match status" value="1"/>
</dbReference>
<evidence type="ECO:0000256" key="1">
    <source>
        <dbReference type="ARBA" id="ARBA00004496"/>
    </source>
</evidence>
<evidence type="ECO:0000256" key="7">
    <source>
        <dbReference type="ARBA" id="ARBA00022691"/>
    </source>
</evidence>
<evidence type="ECO:0000256" key="9">
    <source>
        <dbReference type="ARBA" id="ARBA00047944"/>
    </source>
</evidence>
<evidence type="ECO:0000256" key="2">
    <source>
        <dbReference type="ARBA" id="ARBA00005528"/>
    </source>
</evidence>
<evidence type="ECO:0000259" key="11">
    <source>
        <dbReference type="Pfam" id="PF04452"/>
    </source>
</evidence>
<dbReference type="InterPro" id="IPR015947">
    <property type="entry name" value="PUA-like_sf"/>
</dbReference>
<dbReference type="InterPro" id="IPR029028">
    <property type="entry name" value="Alpha/beta_knot_MTases"/>
</dbReference>
<evidence type="ECO:0000256" key="4">
    <source>
        <dbReference type="ARBA" id="ARBA00022552"/>
    </source>
</evidence>
<comment type="catalytic activity">
    <reaction evidence="9 10">
        <text>uridine(1498) in 16S rRNA + S-adenosyl-L-methionine = N(3)-methyluridine(1498) in 16S rRNA + S-adenosyl-L-homocysteine + H(+)</text>
        <dbReference type="Rhea" id="RHEA:42920"/>
        <dbReference type="Rhea" id="RHEA-COMP:10283"/>
        <dbReference type="Rhea" id="RHEA-COMP:10284"/>
        <dbReference type="ChEBI" id="CHEBI:15378"/>
        <dbReference type="ChEBI" id="CHEBI:57856"/>
        <dbReference type="ChEBI" id="CHEBI:59789"/>
        <dbReference type="ChEBI" id="CHEBI:65315"/>
        <dbReference type="ChEBI" id="CHEBI:74502"/>
        <dbReference type="EC" id="2.1.1.193"/>
    </reaction>
</comment>
<sequence length="234" mass="26988">MAIYYLKESKIEKDQIIITNDLLHHLKNVLRIKKGEKIKFFDDNFIYTTECIEKEKDALIFRIKEISKNKKPEIEFNIIQSVIEKSELEDSIRLLVTSRVSKIFVTNTERSAKSFKETNLKRLREIALNTSEQSEICFIPEIIYLESLDRAIQMFHENSFVLHFGSKYSLKDIPSIANLNKPITFFIGPEGGFSEGEIEMFKKNAIPIITLKSGVFRSQFAGTVAVLVTLELIS</sequence>
<dbReference type="Gene3D" id="3.40.1280.10">
    <property type="match status" value="1"/>
</dbReference>
<dbReference type="GO" id="GO:0070042">
    <property type="term" value="F:rRNA (uridine-N3-)-methyltransferase activity"/>
    <property type="evidence" value="ECO:0007669"/>
    <property type="project" value="TreeGrafter"/>
</dbReference>
<dbReference type="GO" id="GO:0070475">
    <property type="term" value="P:rRNA base methylation"/>
    <property type="evidence" value="ECO:0007669"/>
    <property type="project" value="TreeGrafter"/>
</dbReference>
<dbReference type="EMBL" id="PNIL01000027">
    <property type="protein sequence ID" value="PMP68160.1"/>
    <property type="molecule type" value="Genomic_DNA"/>
</dbReference>
<dbReference type="GO" id="GO:0005737">
    <property type="term" value="C:cytoplasm"/>
    <property type="evidence" value="ECO:0007669"/>
    <property type="project" value="UniProtKB-SubCell"/>
</dbReference>
<dbReference type="InterPro" id="IPR046887">
    <property type="entry name" value="RsmE_PUA-like"/>
</dbReference>
<dbReference type="PANTHER" id="PTHR30027:SF3">
    <property type="entry name" value="16S RRNA (URACIL(1498)-N(3))-METHYLTRANSFERASE"/>
    <property type="match status" value="1"/>
</dbReference>
<organism evidence="13 14">
    <name type="scientific">Caldisericum exile</name>
    <dbReference type="NCBI Taxonomy" id="693075"/>
    <lineage>
        <taxon>Bacteria</taxon>
        <taxon>Pseudomonadati</taxon>
        <taxon>Caldisericota/Cryosericota group</taxon>
        <taxon>Caldisericota</taxon>
        <taxon>Caldisericia</taxon>
        <taxon>Caldisericales</taxon>
        <taxon>Caldisericaceae</taxon>
        <taxon>Caldisericum</taxon>
    </lineage>
</organism>
<comment type="similarity">
    <text evidence="2 10">Belongs to the RNA methyltransferase RsmE family.</text>
</comment>
<evidence type="ECO:0000256" key="3">
    <source>
        <dbReference type="ARBA" id="ARBA00022490"/>
    </source>
</evidence>
<dbReference type="Proteomes" id="UP000237040">
    <property type="component" value="Unassembled WGS sequence"/>
</dbReference>
<feature type="domain" description="Ribosomal RNA small subunit methyltransferase E methyltransferase" evidence="11">
    <location>
        <begin position="74"/>
        <end position="226"/>
    </location>
</feature>
<feature type="domain" description="Ribosomal RNA small subunit methyltransferase E PUA-like" evidence="12">
    <location>
        <begin position="18"/>
        <end position="63"/>
    </location>
</feature>
<dbReference type="InterPro" id="IPR029026">
    <property type="entry name" value="tRNA_m1G_MTases_N"/>
</dbReference>
<keyword evidence="6 10" id="KW-0808">Transferase</keyword>
<dbReference type="SUPFAM" id="SSF75217">
    <property type="entry name" value="alpha/beta knot"/>
    <property type="match status" value="1"/>
</dbReference>
<dbReference type="Pfam" id="PF20260">
    <property type="entry name" value="PUA_4"/>
    <property type="match status" value="1"/>
</dbReference>
<dbReference type="AlphaFoldDB" id="A0A2J6WF64"/>
<dbReference type="InterPro" id="IPR006700">
    <property type="entry name" value="RsmE"/>
</dbReference>
<name>A0A2J6WF64_9BACT</name>
<dbReference type="EC" id="2.1.1.193" evidence="10"/>
<comment type="subcellular location">
    <subcellularLocation>
        <location evidence="1 10">Cytoplasm</location>
    </subcellularLocation>
</comment>
<keyword evidence="7 10" id="KW-0949">S-adenosyl-L-methionine</keyword>
<evidence type="ECO:0000313" key="13">
    <source>
        <dbReference type="EMBL" id="PMP68160.1"/>
    </source>
</evidence>
<keyword evidence="5 10" id="KW-0489">Methyltransferase</keyword>
<keyword evidence="4 10" id="KW-0698">rRNA processing</keyword>
<keyword evidence="3 10" id="KW-0963">Cytoplasm</keyword>
<evidence type="ECO:0000256" key="10">
    <source>
        <dbReference type="PIRNR" id="PIRNR015601"/>
    </source>
</evidence>
<dbReference type="CDD" id="cd18084">
    <property type="entry name" value="RsmE-like"/>
    <property type="match status" value="1"/>
</dbReference>
<evidence type="ECO:0000256" key="8">
    <source>
        <dbReference type="ARBA" id="ARBA00025699"/>
    </source>
</evidence>
<dbReference type="PANTHER" id="PTHR30027">
    <property type="entry name" value="RIBOSOMAL RNA SMALL SUBUNIT METHYLTRANSFERASE E"/>
    <property type="match status" value="1"/>
</dbReference>
<accession>A0A2J6WF64</accession>
<evidence type="ECO:0000256" key="5">
    <source>
        <dbReference type="ARBA" id="ARBA00022603"/>
    </source>
</evidence>
<evidence type="ECO:0000313" key="14">
    <source>
        <dbReference type="Proteomes" id="UP000237040"/>
    </source>
</evidence>
<dbReference type="Pfam" id="PF04452">
    <property type="entry name" value="Methyltrans_RNA"/>
    <property type="match status" value="1"/>
</dbReference>
<dbReference type="PIRSF" id="PIRSF015601">
    <property type="entry name" value="MTase_slr0722"/>
    <property type="match status" value="1"/>
</dbReference>
<gene>
    <name evidence="13" type="ORF">C0189_01905</name>
</gene>
<comment type="caution">
    <text evidence="13">The sequence shown here is derived from an EMBL/GenBank/DDBJ whole genome shotgun (WGS) entry which is preliminary data.</text>
</comment>
<dbReference type="InterPro" id="IPR046886">
    <property type="entry name" value="RsmE_MTase_dom"/>
</dbReference>
<evidence type="ECO:0000259" key="12">
    <source>
        <dbReference type="Pfam" id="PF20260"/>
    </source>
</evidence>
<comment type="function">
    <text evidence="8 10">Specifically methylates the N3 position of the uracil ring of uridine 1498 (m3U1498) in 16S rRNA. Acts on the fully assembled 30S ribosomal subunit.</text>
</comment>
<reference evidence="13 14" key="1">
    <citation type="submission" date="2018-01" db="EMBL/GenBank/DDBJ databases">
        <title>Metagenomic assembled genomes from two thermal pools in the Uzon Caldera, Kamchatka, Russia.</title>
        <authorList>
            <person name="Wilkins L."/>
            <person name="Ettinger C."/>
        </authorList>
    </citation>
    <scope>NUCLEOTIDE SEQUENCE [LARGE SCALE GENOMIC DNA]</scope>
    <source>
        <strain evidence="13">ZAV-07</strain>
    </source>
</reference>
<dbReference type="NCBIfam" id="TIGR00046">
    <property type="entry name" value="RsmE family RNA methyltransferase"/>
    <property type="match status" value="1"/>
</dbReference>
<evidence type="ECO:0000256" key="6">
    <source>
        <dbReference type="ARBA" id="ARBA00022679"/>
    </source>
</evidence>
<proteinExistence type="inferred from homology"/>